<name>A0A0S0N2M1_9CAUD</name>
<dbReference type="OrthoDB" id="9542at10239"/>
<feature type="compositionally biased region" description="Basic and acidic residues" evidence="1">
    <location>
        <begin position="15"/>
        <end position="89"/>
    </location>
</feature>
<keyword evidence="3" id="KW-1185">Reference proteome</keyword>
<evidence type="ECO:0000256" key="1">
    <source>
        <dbReference type="SAM" id="MobiDB-lite"/>
    </source>
</evidence>
<reference evidence="2 3" key="1">
    <citation type="journal article" date="2012" name="Appl. Environ. Microbiol.">
        <title>High Diversity and Novel Species of Pseudomonas aeruginosa Bacteriophages.</title>
        <authorList>
            <person name="Sepulveda-Robles O."/>
            <person name="Kameyama L."/>
            <person name="Guarneros G."/>
        </authorList>
    </citation>
    <scope>NUCLEOTIDE SEQUENCE [LARGE SCALE GENOMIC DNA]</scope>
</reference>
<protein>
    <submittedName>
        <fullName evidence="2">Uncharacterized protein</fullName>
    </submittedName>
</protein>
<organism evidence="2 3">
    <name type="scientific">Pseudomonas phage PaMx25</name>
    <dbReference type="NCBI Taxonomy" id="1175654"/>
    <lineage>
        <taxon>Viruses</taxon>
        <taxon>Duplodnaviria</taxon>
        <taxon>Heunggongvirae</taxon>
        <taxon>Uroviricota</taxon>
        <taxon>Caudoviricetes</taxon>
        <taxon>Queuovirinae</taxon>
        <taxon>Nipunavirus</taxon>
        <taxon>Nipunavirus PaMx25</taxon>
    </lineage>
</organism>
<gene>
    <name evidence="2" type="ORF">PaMx25_42</name>
</gene>
<accession>A0A0S0N2M1</accession>
<sequence>MTEKTAEQIAAEQAEAQRKADEKAAEKARKEAEKAEAKAKREAEAAEKKAAKEAQKAQEKADREAKKAAEKAAKEQAKLDAKAARDANRMPEQNGIRRPKPDTLCGKAWGIFDSVSQKNGAPASIGESMELAKADGLNEANVRAEYARWRKFHGITGRIESPKAETTSAGAEQA</sequence>
<feature type="region of interest" description="Disordered" evidence="1">
    <location>
        <begin position="1"/>
        <end position="103"/>
    </location>
</feature>
<evidence type="ECO:0000313" key="3">
    <source>
        <dbReference type="Proteomes" id="UP000006182"/>
    </source>
</evidence>
<evidence type="ECO:0000313" key="2">
    <source>
        <dbReference type="EMBL" id="ALH23788.1"/>
    </source>
</evidence>
<proteinExistence type="predicted"/>
<dbReference type="Proteomes" id="UP000006182">
    <property type="component" value="Segment"/>
</dbReference>
<dbReference type="EMBL" id="JQ067084">
    <property type="protein sequence ID" value="ALH23788.1"/>
    <property type="molecule type" value="Genomic_DNA"/>
</dbReference>